<dbReference type="KEGG" id="nvi:100679358"/>
<dbReference type="GO" id="GO:0005849">
    <property type="term" value="C:mRNA cleavage factor complex"/>
    <property type="evidence" value="ECO:0007669"/>
    <property type="project" value="TreeGrafter"/>
</dbReference>
<dbReference type="Proteomes" id="UP000002358">
    <property type="component" value="Chromosome 5"/>
</dbReference>
<accession>A0A7M7LNQ2</accession>
<feature type="region of interest" description="Disordered" evidence="1">
    <location>
        <begin position="48"/>
        <end position="76"/>
    </location>
</feature>
<dbReference type="InterPro" id="IPR057242">
    <property type="entry name" value="PCFS4-like"/>
</dbReference>
<evidence type="ECO:0000313" key="4">
    <source>
        <dbReference type="Proteomes" id="UP000002358"/>
    </source>
</evidence>
<feature type="domain" description="PCFS4-like zinc finger" evidence="2">
    <location>
        <begin position="411"/>
        <end position="448"/>
    </location>
</feature>
<proteinExistence type="predicted"/>
<evidence type="ECO:0000256" key="1">
    <source>
        <dbReference type="SAM" id="MobiDB-lite"/>
    </source>
</evidence>
<name>A0A7M7LNQ2_NASVI</name>
<reference evidence="3" key="1">
    <citation type="submission" date="2021-01" db="UniProtKB">
        <authorList>
            <consortium name="EnsemblMetazoa"/>
        </authorList>
    </citation>
    <scope>IDENTIFICATION</scope>
</reference>
<dbReference type="RefSeq" id="XP_003426610.1">
    <property type="nucleotide sequence ID" value="XM_003426562.5"/>
</dbReference>
<dbReference type="InterPro" id="IPR045154">
    <property type="entry name" value="PCF11-like"/>
</dbReference>
<dbReference type="OrthoDB" id="343582at2759"/>
<dbReference type="EnsemblMetazoa" id="XM_003426562">
    <property type="protein sequence ID" value="XP_003426610"/>
    <property type="gene ID" value="LOC100679358"/>
</dbReference>
<dbReference type="PANTHER" id="PTHR15921">
    <property type="entry name" value="PRE-MRNA CLEAVAGE COMPLEX II"/>
    <property type="match status" value="1"/>
</dbReference>
<feature type="compositionally biased region" description="Basic and acidic residues" evidence="1">
    <location>
        <begin position="48"/>
        <end position="58"/>
    </location>
</feature>
<evidence type="ECO:0000313" key="3">
    <source>
        <dbReference type="EnsemblMetazoa" id="XP_003426610"/>
    </source>
</evidence>
<dbReference type="PANTHER" id="PTHR15921:SF3">
    <property type="entry name" value="PRE-MRNA CLEAVAGE COMPLEX 2 PROTEIN PCF11"/>
    <property type="match status" value="1"/>
</dbReference>
<feature type="region of interest" description="Disordered" evidence="1">
    <location>
        <begin position="478"/>
        <end position="505"/>
    </location>
</feature>
<dbReference type="GO" id="GO:0003729">
    <property type="term" value="F:mRNA binding"/>
    <property type="evidence" value="ECO:0007669"/>
    <property type="project" value="InterPro"/>
</dbReference>
<evidence type="ECO:0000259" key="2">
    <source>
        <dbReference type="Pfam" id="PF23228"/>
    </source>
</evidence>
<keyword evidence="4" id="KW-1185">Reference proteome</keyword>
<feature type="compositionally biased region" description="Basic and acidic residues" evidence="1">
    <location>
        <begin position="478"/>
        <end position="503"/>
    </location>
</feature>
<dbReference type="GO" id="GO:0000993">
    <property type="term" value="F:RNA polymerase II complex binding"/>
    <property type="evidence" value="ECO:0007669"/>
    <property type="project" value="InterPro"/>
</dbReference>
<dbReference type="Pfam" id="PF23228">
    <property type="entry name" value="zf_PCFS4"/>
    <property type="match status" value="1"/>
</dbReference>
<dbReference type="GO" id="GO:0031124">
    <property type="term" value="P:mRNA 3'-end processing"/>
    <property type="evidence" value="ECO:0007669"/>
    <property type="project" value="InterPro"/>
</dbReference>
<dbReference type="GO" id="GO:0006369">
    <property type="term" value="P:termination of RNA polymerase II transcription"/>
    <property type="evidence" value="ECO:0007669"/>
    <property type="project" value="InterPro"/>
</dbReference>
<dbReference type="GO" id="GO:0005737">
    <property type="term" value="C:cytoplasm"/>
    <property type="evidence" value="ECO:0007669"/>
    <property type="project" value="TreeGrafter"/>
</dbReference>
<dbReference type="AlphaFoldDB" id="A0A7M7LNQ2"/>
<organism evidence="3 4">
    <name type="scientific">Nasonia vitripennis</name>
    <name type="common">Parasitic wasp</name>
    <dbReference type="NCBI Taxonomy" id="7425"/>
    <lineage>
        <taxon>Eukaryota</taxon>
        <taxon>Metazoa</taxon>
        <taxon>Ecdysozoa</taxon>
        <taxon>Arthropoda</taxon>
        <taxon>Hexapoda</taxon>
        <taxon>Insecta</taxon>
        <taxon>Pterygota</taxon>
        <taxon>Neoptera</taxon>
        <taxon>Endopterygota</taxon>
        <taxon>Hymenoptera</taxon>
        <taxon>Apocrita</taxon>
        <taxon>Proctotrupomorpha</taxon>
        <taxon>Chalcidoidea</taxon>
        <taxon>Pteromalidae</taxon>
        <taxon>Pteromalinae</taxon>
        <taxon>Nasonia</taxon>
    </lineage>
</organism>
<protein>
    <recommendedName>
        <fullName evidence="2">PCFS4-like zinc finger domain-containing protein</fullName>
    </recommendedName>
</protein>
<dbReference type="GeneID" id="100679358"/>
<sequence length="609" mass="70920">MAAKRSSSASLDSAYSKKAKFEKFDEHRLIANQQFGKENVDLLDYQDENKDPLKDSKFPRKSTRYPFNNRRANKRRNRNRHLVSSIQVWEHDVSDRTKNFGNNLYNRKDHPGTRQNFWHQSFSRDELSFHPYRELDAARNRVISWDDYRMWSNELTRFDYGELPFYPNLDFCGVTNTLSWHDHRRTFNEPTNFNFNHMQTVDAMHQTTFEPSNARSQVMPLDTTSPYGTPHQVEPVKSSPALAAPAQASNLDPMELFEKLVEYGIVPKPNTEEKKPEEETRNDLMEKMFDTFFQPGTEQYLCLLRCTQNPAALMELHSGKQCGECGVRFQMKREETDSFKNHLDWHFRQNRKRKYCWAQNDTLNSRPWYCRKNDWIQLDKIGDFENIRETEMMLMMDAKKQEPSVPIMNFDDDAICNLCKESFEQFFNDSDDEWHVRPAVAFEGQNYHPRCLEDYKRELERPVSTPCISKKEEKIEGNCEKNEIEDTSDEKNEDGTAEEKAPHDASPIFENVELTEESVTVTVIPVIPSIPVPPSKFQTNCATNISTASNKTDEWKKENKMLAESPLEVEPMKLLLVPASVKPSLQGKKLTKHPAVEKGAELTGLCSVM</sequence>